<dbReference type="Gene3D" id="1.10.287.660">
    <property type="entry name" value="Helix hairpin bin"/>
    <property type="match status" value="1"/>
</dbReference>
<evidence type="ECO:0000256" key="2">
    <source>
        <dbReference type="ARBA" id="ARBA00009211"/>
    </source>
</evidence>
<comment type="similarity">
    <text evidence="2">Belongs to the NOP5/NOP56 family.</text>
</comment>
<dbReference type="PANTHER" id="PTHR10894">
    <property type="entry name" value="NUCLEOLAR PROTEIN 5 NUCLEOLAR PROTEIN NOP5 NOP58"/>
    <property type="match status" value="1"/>
</dbReference>
<dbReference type="GO" id="GO:0032040">
    <property type="term" value="C:small-subunit processome"/>
    <property type="evidence" value="ECO:0007669"/>
    <property type="project" value="InterPro"/>
</dbReference>
<comment type="subcellular location">
    <subcellularLocation>
        <location evidence="1">Nucleus</location>
        <location evidence="1">Nucleolus</location>
    </subcellularLocation>
</comment>
<feature type="compositionally biased region" description="Basic and acidic residues" evidence="7">
    <location>
        <begin position="536"/>
        <end position="547"/>
    </location>
</feature>
<sequence length="585" mass="63920">MLVLYETALGYCLFKLSDSAKATSADVWQDFETPEGANRLLKLKSLHRFTSTATAVEEITALQEGKLGKGLKQFLSDEIVEKGKGKESLLVSDKNLGRSIHKKLGIKLAKVDTSEGTQDLFRGIQSQITALLDGLDPKDLATMSLGLSHSLSRQVFAILVIWKWKLNAAFFQAIALLDDLDKEINIYAMRVKEWYGWHFPEMAKIIVDNLAYAKVIKAMGFRTNAATTDFAAILPEDLEVTVKAAAEISMGTEISETDIAHIHSLCDQVIAITAYRTQLAEYLRNRMNAIAPNLTALVGELVGARLISHAGSLLSLAKHPASTVQILGAEKALFRALKTKHDTPKYGLIYHASLVGQAPPKLKGKMARMVATKAALSIRVDALTDADGKSEPTAPSIGIENRAKLEARLRALEEGGDAAGVRAAQSGKKQQRFQMTGETKTYNTAADDVDLIPAQREPEKAAVQAVLDVKAEKKRAKEERRAKRRAEKEKGKKEESDDEAETALPDGDAMDVDGEEDSKEKKRKRRESEANGEAATTKKEEETEAERKARKKAKKAEKAAAAAAAATPVENGESSSKKKRRKSEA</sequence>
<gene>
    <name evidence="9" type="ORF">NLI96_g5648</name>
</gene>
<dbReference type="InterPro" id="IPR036070">
    <property type="entry name" value="Nop_dom_sf"/>
</dbReference>
<evidence type="ECO:0000259" key="8">
    <source>
        <dbReference type="PROSITE" id="PS51358"/>
    </source>
</evidence>
<dbReference type="InterPro" id="IPR045056">
    <property type="entry name" value="Nop56/Nop58"/>
</dbReference>
<dbReference type="InterPro" id="IPR012976">
    <property type="entry name" value="NOSIC"/>
</dbReference>
<keyword evidence="10" id="KW-1185">Reference proteome</keyword>
<accession>A0AAD5YEM7</accession>
<dbReference type="PROSITE" id="PS51358">
    <property type="entry name" value="NOP"/>
    <property type="match status" value="1"/>
</dbReference>
<keyword evidence="4" id="KW-0690">Ribosome biogenesis</keyword>
<reference evidence="9" key="1">
    <citation type="submission" date="2022-07" db="EMBL/GenBank/DDBJ databases">
        <title>Genome Sequence of Physisporinus lineatus.</title>
        <authorList>
            <person name="Buettner E."/>
        </authorList>
    </citation>
    <scope>NUCLEOTIDE SEQUENCE</scope>
    <source>
        <strain evidence="9">VT162</strain>
    </source>
</reference>
<evidence type="ECO:0000256" key="6">
    <source>
        <dbReference type="ARBA" id="ARBA00024837"/>
    </source>
</evidence>
<evidence type="ECO:0000313" key="9">
    <source>
        <dbReference type="EMBL" id="KAJ3484446.1"/>
    </source>
</evidence>
<evidence type="ECO:0000256" key="5">
    <source>
        <dbReference type="ARBA" id="ARBA00023242"/>
    </source>
</evidence>
<evidence type="ECO:0000256" key="7">
    <source>
        <dbReference type="SAM" id="MobiDB-lite"/>
    </source>
</evidence>
<dbReference type="GO" id="GO:0031428">
    <property type="term" value="C:box C/D methylation guide snoRNP complex"/>
    <property type="evidence" value="ECO:0007669"/>
    <property type="project" value="InterPro"/>
</dbReference>
<comment type="function">
    <text evidence="6">Required for pre-18S rRNA processing. May bind microtubules.</text>
</comment>
<dbReference type="Gene3D" id="1.10.246.90">
    <property type="entry name" value="Nop domain"/>
    <property type="match status" value="1"/>
</dbReference>
<comment type="caution">
    <text evidence="9">The sequence shown here is derived from an EMBL/GenBank/DDBJ whole genome shotgun (WGS) entry which is preliminary data.</text>
</comment>
<dbReference type="GO" id="GO:0030515">
    <property type="term" value="F:snoRNA binding"/>
    <property type="evidence" value="ECO:0007669"/>
    <property type="project" value="InterPro"/>
</dbReference>
<feature type="compositionally biased region" description="Basic and acidic residues" evidence="7">
    <location>
        <begin position="472"/>
        <end position="495"/>
    </location>
</feature>
<keyword evidence="5" id="KW-0539">Nucleus</keyword>
<dbReference type="AlphaFoldDB" id="A0AAD5YEM7"/>
<protein>
    <recommendedName>
        <fullName evidence="3">Nucleolar protein 58</fullName>
    </recommendedName>
</protein>
<feature type="domain" description="Nop" evidence="8">
    <location>
        <begin position="290"/>
        <end position="414"/>
    </location>
</feature>
<evidence type="ECO:0000256" key="1">
    <source>
        <dbReference type="ARBA" id="ARBA00004604"/>
    </source>
</evidence>
<dbReference type="SUPFAM" id="SSF89124">
    <property type="entry name" value="Nop domain"/>
    <property type="match status" value="1"/>
</dbReference>
<dbReference type="GO" id="GO:0042254">
    <property type="term" value="P:ribosome biogenesis"/>
    <property type="evidence" value="ECO:0007669"/>
    <property type="project" value="UniProtKB-KW"/>
</dbReference>
<dbReference type="Pfam" id="PF01798">
    <property type="entry name" value="Nop"/>
    <property type="match status" value="1"/>
</dbReference>
<dbReference type="InterPro" id="IPR029012">
    <property type="entry name" value="Helix_hairpin_bin_sf"/>
</dbReference>
<evidence type="ECO:0000313" key="10">
    <source>
        <dbReference type="Proteomes" id="UP001212997"/>
    </source>
</evidence>
<proteinExistence type="inferred from homology"/>
<feature type="region of interest" description="Disordered" evidence="7">
    <location>
        <begin position="472"/>
        <end position="585"/>
    </location>
</feature>
<dbReference type="InterPro" id="IPR042239">
    <property type="entry name" value="Nop_C"/>
</dbReference>
<dbReference type="EMBL" id="JANAWD010000189">
    <property type="protein sequence ID" value="KAJ3484446.1"/>
    <property type="molecule type" value="Genomic_DNA"/>
</dbReference>
<dbReference type="Proteomes" id="UP001212997">
    <property type="component" value="Unassembled WGS sequence"/>
</dbReference>
<organism evidence="9 10">
    <name type="scientific">Meripilus lineatus</name>
    <dbReference type="NCBI Taxonomy" id="2056292"/>
    <lineage>
        <taxon>Eukaryota</taxon>
        <taxon>Fungi</taxon>
        <taxon>Dikarya</taxon>
        <taxon>Basidiomycota</taxon>
        <taxon>Agaricomycotina</taxon>
        <taxon>Agaricomycetes</taxon>
        <taxon>Polyporales</taxon>
        <taxon>Meripilaceae</taxon>
        <taxon>Meripilus</taxon>
    </lineage>
</organism>
<evidence type="ECO:0000256" key="4">
    <source>
        <dbReference type="ARBA" id="ARBA00022517"/>
    </source>
</evidence>
<dbReference type="InterPro" id="IPR012974">
    <property type="entry name" value="NOP58/56_N"/>
</dbReference>
<dbReference type="FunFam" id="1.10.246.90:FF:000003">
    <property type="entry name" value="Nucleolar protein 58"/>
    <property type="match status" value="1"/>
</dbReference>
<dbReference type="PANTHER" id="PTHR10894:SF1">
    <property type="entry name" value="NUCLEOLAR PROTEIN 58"/>
    <property type="match status" value="1"/>
</dbReference>
<dbReference type="SMART" id="SM00931">
    <property type="entry name" value="NOSIC"/>
    <property type="match status" value="1"/>
</dbReference>
<feature type="compositionally biased region" description="Polar residues" evidence="7">
    <location>
        <begin position="432"/>
        <end position="441"/>
    </location>
</feature>
<dbReference type="Pfam" id="PF08156">
    <property type="entry name" value="NOP5NT"/>
    <property type="match status" value="1"/>
</dbReference>
<feature type="compositionally biased region" description="Acidic residues" evidence="7">
    <location>
        <begin position="508"/>
        <end position="517"/>
    </location>
</feature>
<feature type="region of interest" description="Disordered" evidence="7">
    <location>
        <begin position="417"/>
        <end position="441"/>
    </location>
</feature>
<dbReference type="InterPro" id="IPR002687">
    <property type="entry name" value="Nop_dom"/>
</dbReference>
<name>A0AAD5YEM7_9APHY</name>
<dbReference type="Gene3D" id="1.10.150.460">
    <property type="match status" value="1"/>
</dbReference>
<evidence type="ECO:0000256" key="3">
    <source>
        <dbReference type="ARBA" id="ARBA00020379"/>
    </source>
</evidence>